<dbReference type="Proteomes" id="UP001201812">
    <property type="component" value="Unassembled WGS sequence"/>
</dbReference>
<feature type="compositionally biased region" description="Polar residues" evidence="5">
    <location>
        <begin position="321"/>
        <end position="350"/>
    </location>
</feature>
<dbReference type="Gene3D" id="1.25.40.20">
    <property type="entry name" value="Ankyrin repeat-containing domain"/>
    <property type="match status" value="2"/>
</dbReference>
<evidence type="ECO:0000313" key="8">
    <source>
        <dbReference type="Proteomes" id="UP001201812"/>
    </source>
</evidence>
<dbReference type="SMART" id="SM00248">
    <property type="entry name" value="ANK"/>
    <property type="match status" value="4"/>
</dbReference>
<feature type="region of interest" description="Disordered" evidence="5">
    <location>
        <begin position="1"/>
        <end position="30"/>
    </location>
</feature>
<dbReference type="PROSITE" id="PS50088">
    <property type="entry name" value="ANK_REPEAT"/>
    <property type="match status" value="3"/>
</dbReference>
<gene>
    <name evidence="7" type="ORF">DdX_08872</name>
</gene>
<sequence length="441" mass="48593">MLATLFSPKKPSTPLMIRQESSRPENENGDALSKILSLPMPKILSDVEYDSMDVFTAASLSSEVIQRYIGNVKNNQANAVNAAGWTPLMYAAYLGHKEISQLLLSQGANPEACNEDGQTAIMLAASCGSVDVINVLIKHNAKANHQDKFGRSSLHYAIKYNQTKITEILLIQRADPNLPDFESMTPTLMACQVGNEATVALLLKYKGNPNLRNKRGEQGISLALEHPKVLQLLKPEKTDKTAGVLNSSMPVAELLRQLDLEKYLPNFQIRRINTVQQLSKLLEKDLNDIGITAIGPKKKLLNVICQYKEAGRVNLLADNEAASTQPSSNGSSCDNRDGQTNSNTPTSMANGDTHVNKLETSLLESQKQLRQLNNLCMAQQREMRAQQDLNTQVRRLLSQVANKQCPNCNSLTSSVNATIERLDQMSMSLGAFLTQSRKSNE</sequence>
<proteinExistence type="predicted"/>
<feature type="repeat" description="ANK" evidence="3">
    <location>
        <begin position="116"/>
        <end position="148"/>
    </location>
</feature>
<evidence type="ECO:0000259" key="6">
    <source>
        <dbReference type="PROSITE" id="PS50105"/>
    </source>
</evidence>
<dbReference type="InterPro" id="IPR050663">
    <property type="entry name" value="Ankyrin-SOCS_Box"/>
</dbReference>
<keyword evidence="4" id="KW-0175">Coiled coil</keyword>
<reference evidence="7" key="1">
    <citation type="submission" date="2022-01" db="EMBL/GenBank/DDBJ databases">
        <title>Genome Sequence Resource for Two Populations of Ditylenchus destructor, the Migratory Endoparasitic Phytonematode.</title>
        <authorList>
            <person name="Zhang H."/>
            <person name="Lin R."/>
            <person name="Xie B."/>
        </authorList>
    </citation>
    <scope>NUCLEOTIDE SEQUENCE</scope>
    <source>
        <strain evidence="7">BazhouSP</strain>
    </source>
</reference>
<feature type="repeat" description="ANK" evidence="3">
    <location>
        <begin position="149"/>
        <end position="181"/>
    </location>
</feature>
<dbReference type="SMART" id="SM00454">
    <property type="entry name" value="SAM"/>
    <property type="match status" value="1"/>
</dbReference>
<evidence type="ECO:0000256" key="3">
    <source>
        <dbReference type="PROSITE-ProRule" id="PRU00023"/>
    </source>
</evidence>
<dbReference type="AlphaFoldDB" id="A0AAD4N3T6"/>
<dbReference type="PANTHER" id="PTHR24193:SF121">
    <property type="entry name" value="ADA2A-CONTAINING COMPLEX COMPONENT 3, ISOFORM D"/>
    <property type="match status" value="1"/>
</dbReference>
<dbReference type="InterPro" id="IPR001660">
    <property type="entry name" value="SAM"/>
</dbReference>
<dbReference type="PROSITE" id="PS50297">
    <property type="entry name" value="ANK_REP_REGION"/>
    <property type="match status" value="3"/>
</dbReference>
<dbReference type="Gene3D" id="1.10.150.50">
    <property type="entry name" value="Transcription Factor, Ets-1"/>
    <property type="match status" value="1"/>
</dbReference>
<dbReference type="GO" id="GO:0005634">
    <property type="term" value="C:nucleus"/>
    <property type="evidence" value="ECO:0007669"/>
    <property type="project" value="TreeGrafter"/>
</dbReference>
<feature type="region of interest" description="Disordered" evidence="5">
    <location>
        <begin position="321"/>
        <end position="352"/>
    </location>
</feature>
<dbReference type="SUPFAM" id="SSF48403">
    <property type="entry name" value="Ankyrin repeat"/>
    <property type="match status" value="1"/>
</dbReference>
<organism evidence="7 8">
    <name type="scientific">Ditylenchus destructor</name>
    <dbReference type="NCBI Taxonomy" id="166010"/>
    <lineage>
        <taxon>Eukaryota</taxon>
        <taxon>Metazoa</taxon>
        <taxon>Ecdysozoa</taxon>
        <taxon>Nematoda</taxon>
        <taxon>Chromadorea</taxon>
        <taxon>Rhabditida</taxon>
        <taxon>Tylenchina</taxon>
        <taxon>Tylenchomorpha</taxon>
        <taxon>Sphaerularioidea</taxon>
        <taxon>Anguinidae</taxon>
        <taxon>Anguininae</taxon>
        <taxon>Ditylenchus</taxon>
    </lineage>
</organism>
<feature type="domain" description="SAM" evidence="6">
    <location>
        <begin position="246"/>
        <end position="310"/>
    </location>
</feature>
<evidence type="ECO:0000256" key="5">
    <source>
        <dbReference type="SAM" id="MobiDB-lite"/>
    </source>
</evidence>
<evidence type="ECO:0000256" key="4">
    <source>
        <dbReference type="SAM" id="Coils"/>
    </source>
</evidence>
<dbReference type="GO" id="GO:0045944">
    <property type="term" value="P:positive regulation of transcription by RNA polymerase II"/>
    <property type="evidence" value="ECO:0007669"/>
    <property type="project" value="TreeGrafter"/>
</dbReference>
<accession>A0AAD4N3T6</accession>
<dbReference type="GO" id="GO:0000976">
    <property type="term" value="F:transcription cis-regulatory region binding"/>
    <property type="evidence" value="ECO:0007669"/>
    <property type="project" value="TreeGrafter"/>
</dbReference>
<keyword evidence="2 3" id="KW-0040">ANK repeat</keyword>
<dbReference type="EMBL" id="JAKKPZ010000014">
    <property type="protein sequence ID" value="KAI1713987.1"/>
    <property type="molecule type" value="Genomic_DNA"/>
</dbReference>
<keyword evidence="8" id="KW-1185">Reference proteome</keyword>
<dbReference type="PANTHER" id="PTHR24193">
    <property type="entry name" value="ANKYRIN REPEAT PROTEIN"/>
    <property type="match status" value="1"/>
</dbReference>
<dbReference type="PROSITE" id="PS50105">
    <property type="entry name" value="SAM_DOMAIN"/>
    <property type="match status" value="1"/>
</dbReference>
<dbReference type="InterPro" id="IPR036770">
    <property type="entry name" value="Ankyrin_rpt-contain_sf"/>
</dbReference>
<feature type="coiled-coil region" evidence="4">
    <location>
        <begin position="355"/>
        <end position="389"/>
    </location>
</feature>
<protein>
    <submittedName>
        <fullName evidence="7">Ankyrin repeats (3 copies) domain-containing protein</fullName>
    </submittedName>
</protein>
<evidence type="ECO:0000256" key="2">
    <source>
        <dbReference type="ARBA" id="ARBA00023043"/>
    </source>
</evidence>
<dbReference type="Pfam" id="PF00536">
    <property type="entry name" value="SAM_1"/>
    <property type="match status" value="1"/>
</dbReference>
<dbReference type="InterPro" id="IPR002110">
    <property type="entry name" value="Ankyrin_rpt"/>
</dbReference>
<keyword evidence="1" id="KW-0677">Repeat</keyword>
<dbReference type="Pfam" id="PF12796">
    <property type="entry name" value="Ank_2"/>
    <property type="match status" value="2"/>
</dbReference>
<dbReference type="SUPFAM" id="SSF47769">
    <property type="entry name" value="SAM/Pointed domain"/>
    <property type="match status" value="1"/>
</dbReference>
<dbReference type="InterPro" id="IPR013761">
    <property type="entry name" value="SAM/pointed_sf"/>
</dbReference>
<evidence type="ECO:0000256" key="1">
    <source>
        <dbReference type="ARBA" id="ARBA00022737"/>
    </source>
</evidence>
<evidence type="ECO:0000313" key="7">
    <source>
        <dbReference type="EMBL" id="KAI1713987.1"/>
    </source>
</evidence>
<comment type="caution">
    <text evidence="7">The sequence shown here is derived from an EMBL/GenBank/DDBJ whole genome shotgun (WGS) entry which is preliminary data.</text>
</comment>
<feature type="repeat" description="ANK" evidence="3">
    <location>
        <begin position="83"/>
        <end position="115"/>
    </location>
</feature>
<name>A0AAD4N3T6_9BILA</name>